<feature type="transmembrane region" description="Helical" evidence="4">
    <location>
        <begin position="12"/>
        <end position="34"/>
    </location>
</feature>
<protein>
    <submittedName>
        <fullName evidence="6">AraC family transcriptional regulator</fullName>
    </submittedName>
</protein>
<keyword evidence="7" id="KW-1185">Reference proteome</keyword>
<dbReference type="Gene3D" id="1.10.10.60">
    <property type="entry name" value="Homeodomain-like"/>
    <property type="match status" value="2"/>
</dbReference>
<evidence type="ECO:0000259" key="5">
    <source>
        <dbReference type="PROSITE" id="PS01124"/>
    </source>
</evidence>
<feature type="transmembrane region" description="Helical" evidence="4">
    <location>
        <begin position="300"/>
        <end position="322"/>
    </location>
</feature>
<dbReference type="PANTHER" id="PTHR43280">
    <property type="entry name" value="ARAC-FAMILY TRANSCRIPTIONAL REGULATOR"/>
    <property type="match status" value="1"/>
</dbReference>
<evidence type="ECO:0000313" key="7">
    <source>
        <dbReference type="Proteomes" id="UP000179284"/>
    </source>
</evidence>
<keyword evidence="3" id="KW-0804">Transcription</keyword>
<feature type="domain" description="HTH araC/xylS-type" evidence="5">
    <location>
        <begin position="651"/>
        <end position="752"/>
    </location>
</feature>
<gene>
    <name evidence="6" type="ORF">bhn_I1932</name>
</gene>
<reference evidence="7" key="1">
    <citation type="submission" date="2016-10" db="EMBL/GenBank/DDBJ databases">
        <title>The complete genome sequence of the rumen bacterium Butyrivibrio hungatei MB2003.</title>
        <authorList>
            <person name="Palevich N."/>
            <person name="Kelly W.J."/>
            <person name="Leahy S.C."/>
            <person name="Altermann E."/>
            <person name="Rakonjac J."/>
            <person name="Attwood G.T."/>
        </authorList>
    </citation>
    <scope>NUCLEOTIDE SEQUENCE [LARGE SCALE GENOMIC DNA]</scope>
    <source>
        <strain evidence="7">MB2003</strain>
    </source>
</reference>
<accession>A0A1D9P471</accession>
<dbReference type="PANTHER" id="PTHR43280:SF10">
    <property type="entry name" value="REGULATORY PROTEIN POCR"/>
    <property type="match status" value="1"/>
</dbReference>
<dbReference type="InterPro" id="IPR009057">
    <property type="entry name" value="Homeodomain-like_sf"/>
</dbReference>
<dbReference type="GO" id="GO:0043565">
    <property type="term" value="F:sequence-specific DNA binding"/>
    <property type="evidence" value="ECO:0007669"/>
    <property type="project" value="InterPro"/>
</dbReference>
<evidence type="ECO:0000256" key="1">
    <source>
        <dbReference type="ARBA" id="ARBA00023015"/>
    </source>
</evidence>
<dbReference type="Pfam" id="PF12833">
    <property type="entry name" value="HTH_18"/>
    <property type="match status" value="1"/>
</dbReference>
<dbReference type="KEGG" id="bhu:bhn_I1932"/>
<dbReference type="PROSITE" id="PS01124">
    <property type="entry name" value="HTH_ARAC_FAMILY_2"/>
    <property type="match status" value="1"/>
</dbReference>
<dbReference type="Proteomes" id="UP000179284">
    <property type="component" value="Chromosome I"/>
</dbReference>
<evidence type="ECO:0000256" key="3">
    <source>
        <dbReference type="ARBA" id="ARBA00023163"/>
    </source>
</evidence>
<dbReference type="InterPro" id="IPR018060">
    <property type="entry name" value="HTH_AraC"/>
</dbReference>
<keyword evidence="1" id="KW-0805">Transcription regulation</keyword>
<keyword evidence="2" id="KW-0238">DNA-binding</keyword>
<keyword evidence="4" id="KW-0812">Transmembrane</keyword>
<name>A0A1D9P471_9FIRM</name>
<sequence>MLKIIKNMRYKYRVLIAITLFLIVTVVSFGTIFVRSYIERNTELRVSELSKDTDNIMASLENTFVTVYKYYLATQTNDEVKYIVENDVGYDQVSAITDAADTLSGNNIVSDYVSAYTLVNFKTGTVLGSRGRYPTSEVLNLDEIIDIYDTYIETYTKNLWIYIDSEAPDKNSRDYRMTVPISGLDLILFVPYSEVTPYALFVINMNMKQITTDLKKQLQKNQDAVLYSADGEVIFSTNDELVKLIDQYKLDESDETSHILNIGKGKKVYVSRSTYSVAGLQLYVSYYNEGLEIFTNIYQVFGFVIVVLLLLLISIIVFYSIYKPIHAAASEIAKENSEQLLPGEDELKYLTNSVKRLDNKNEALIEHTTNLFAMRLYRNELTKEEIDQYIYRLSLSDKIPENYLIITLVLKMINEDTVISADEEKRICTEIIDELKRNVDSRKYFLPMVYYSRSVVAFVETKDTEEFREIMLKNYNYIRQYIYNKYGMNIGIGISRPYTNIYQINEAYTESAQAIQLGKIDTGSFISRYSEDSGFALVKYDEDKEQELQRALRLGDKESAYRLIDEIFANLIGQKITRDNTIPILLQLVNSIVMEAQNSGLGMDVFREEVKDIYPVIIDYHDLNRVRKYIKFNMIDPVIYKQNQLIENQSGTIMATIEQLVESKSGNITLNECSEILSYHTSYIWRVLKEEKNMTFTEYVEQYKLKLAKDLLTNSDMTVGAIAEKLSYTNAQNFIRFFNKMVGITPGKFRQVSRAKQI</sequence>
<proteinExistence type="predicted"/>
<keyword evidence="4" id="KW-1133">Transmembrane helix</keyword>
<dbReference type="SUPFAM" id="SSF46689">
    <property type="entry name" value="Homeodomain-like"/>
    <property type="match status" value="1"/>
</dbReference>
<evidence type="ECO:0000313" key="6">
    <source>
        <dbReference type="EMBL" id="AOZ96965.1"/>
    </source>
</evidence>
<dbReference type="AlphaFoldDB" id="A0A1D9P471"/>
<organism evidence="6 7">
    <name type="scientific">Butyrivibrio hungatei</name>
    <dbReference type="NCBI Taxonomy" id="185008"/>
    <lineage>
        <taxon>Bacteria</taxon>
        <taxon>Bacillati</taxon>
        <taxon>Bacillota</taxon>
        <taxon>Clostridia</taxon>
        <taxon>Lachnospirales</taxon>
        <taxon>Lachnospiraceae</taxon>
        <taxon>Butyrivibrio</taxon>
    </lineage>
</organism>
<evidence type="ECO:0000256" key="4">
    <source>
        <dbReference type="SAM" id="Phobius"/>
    </source>
</evidence>
<evidence type="ECO:0000256" key="2">
    <source>
        <dbReference type="ARBA" id="ARBA00023125"/>
    </source>
</evidence>
<dbReference type="GO" id="GO:0003700">
    <property type="term" value="F:DNA-binding transcription factor activity"/>
    <property type="evidence" value="ECO:0007669"/>
    <property type="project" value="InterPro"/>
</dbReference>
<dbReference type="EMBL" id="CP017831">
    <property type="protein sequence ID" value="AOZ96965.1"/>
    <property type="molecule type" value="Genomic_DNA"/>
</dbReference>
<dbReference type="SMART" id="SM00342">
    <property type="entry name" value="HTH_ARAC"/>
    <property type="match status" value="1"/>
</dbReference>
<keyword evidence="4" id="KW-0472">Membrane</keyword>